<dbReference type="Pfam" id="PF00465">
    <property type="entry name" value="Fe-ADH"/>
    <property type="match status" value="1"/>
</dbReference>
<proteinExistence type="inferred from homology"/>
<dbReference type="FunFam" id="3.40.50.1970:FF:000003">
    <property type="entry name" value="Alcohol dehydrogenase, iron-containing"/>
    <property type="match status" value="1"/>
</dbReference>
<evidence type="ECO:0000313" key="8">
    <source>
        <dbReference type="Proteomes" id="UP000036520"/>
    </source>
</evidence>
<protein>
    <submittedName>
        <fullName evidence="7">Alcohol dehydrogenase</fullName>
    </submittedName>
</protein>
<feature type="domain" description="Alcohol dehydrogenase iron-type/glycerol dehydrogenase GldA" evidence="5">
    <location>
        <begin position="41"/>
        <end position="213"/>
    </location>
</feature>
<feature type="domain" description="Fe-containing alcohol dehydrogenase-like C-terminal" evidence="6">
    <location>
        <begin position="224"/>
        <end position="410"/>
    </location>
</feature>
<dbReference type="PANTHER" id="PTHR11496:SF102">
    <property type="entry name" value="ALCOHOL DEHYDROGENASE 4"/>
    <property type="match status" value="1"/>
</dbReference>
<dbReference type="FunFam" id="1.20.1090.10:FF:000001">
    <property type="entry name" value="Aldehyde-alcohol dehydrogenase"/>
    <property type="match status" value="1"/>
</dbReference>
<dbReference type="GO" id="GO:0046872">
    <property type="term" value="F:metal ion binding"/>
    <property type="evidence" value="ECO:0007669"/>
    <property type="project" value="InterPro"/>
</dbReference>
<dbReference type="GO" id="GO:0004022">
    <property type="term" value="F:alcohol dehydrogenase (NAD+) activity"/>
    <property type="evidence" value="ECO:0007669"/>
    <property type="project" value="TreeGrafter"/>
</dbReference>
<evidence type="ECO:0000256" key="3">
    <source>
        <dbReference type="ARBA" id="ARBA00023002"/>
    </source>
</evidence>
<dbReference type="Proteomes" id="UP000036520">
    <property type="component" value="Chromosome"/>
</dbReference>
<dbReference type="InterPro" id="IPR056798">
    <property type="entry name" value="ADH_Fe_C"/>
</dbReference>
<dbReference type="KEGG" id="camu:CA2015_4356"/>
<dbReference type="Gene3D" id="1.20.1090.10">
    <property type="entry name" value="Dehydroquinate synthase-like - alpha domain"/>
    <property type="match status" value="1"/>
</dbReference>
<evidence type="ECO:0000259" key="5">
    <source>
        <dbReference type="Pfam" id="PF00465"/>
    </source>
</evidence>
<keyword evidence="8" id="KW-1185">Reference proteome</keyword>
<evidence type="ECO:0000256" key="2">
    <source>
        <dbReference type="ARBA" id="ARBA00007358"/>
    </source>
</evidence>
<dbReference type="InterPro" id="IPR039697">
    <property type="entry name" value="Alcohol_dehydrogenase_Fe"/>
</dbReference>
<evidence type="ECO:0000313" key="7">
    <source>
        <dbReference type="EMBL" id="AKP53701.1"/>
    </source>
</evidence>
<reference evidence="7 8" key="1">
    <citation type="submission" date="2015-07" db="EMBL/GenBank/DDBJ databases">
        <authorList>
            <person name="Kim K.M."/>
        </authorList>
    </citation>
    <scope>NUCLEOTIDE SEQUENCE [LARGE SCALE GENOMIC DNA]</scope>
    <source>
        <strain evidence="7 8">KCTC 12363</strain>
    </source>
</reference>
<dbReference type="PROSITE" id="PS00913">
    <property type="entry name" value="ADH_IRON_1"/>
    <property type="match status" value="1"/>
</dbReference>
<keyword evidence="4" id="KW-0520">NAD</keyword>
<dbReference type="Pfam" id="PF25137">
    <property type="entry name" value="ADH_Fe_C"/>
    <property type="match status" value="1"/>
</dbReference>
<dbReference type="AlphaFoldDB" id="A0A0H4PGP4"/>
<organism evidence="7 8">
    <name type="scientific">Cyclobacterium amurskyense</name>
    <dbReference type="NCBI Taxonomy" id="320787"/>
    <lineage>
        <taxon>Bacteria</taxon>
        <taxon>Pseudomonadati</taxon>
        <taxon>Bacteroidota</taxon>
        <taxon>Cytophagia</taxon>
        <taxon>Cytophagales</taxon>
        <taxon>Cyclobacteriaceae</taxon>
        <taxon>Cyclobacterium</taxon>
    </lineage>
</organism>
<gene>
    <name evidence="7" type="ORF">CA2015_4356</name>
</gene>
<evidence type="ECO:0000259" key="6">
    <source>
        <dbReference type="Pfam" id="PF25137"/>
    </source>
</evidence>
<dbReference type="PATRIC" id="fig|320787.5.peg.4777"/>
<accession>A0A0H4PGP4</accession>
<comment type="similarity">
    <text evidence="2">Belongs to the iron-containing alcohol dehydrogenase family.</text>
</comment>
<dbReference type="SUPFAM" id="SSF56796">
    <property type="entry name" value="Dehydroquinate synthase-like"/>
    <property type="match status" value="1"/>
</dbReference>
<dbReference type="EMBL" id="CP012040">
    <property type="protein sequence ID" value="AKP53701.1"/>
    <property type="molecule type" value="Genomic_DNA"/>
</dbReference>
<sequence>MVVNRFYQKKNFGFDRYISSLSLIFSFIKMDIRQKFNFSFPTTIRFGVGVISELPDYLKQNQLKRPLLVTDPIVRELGFFKNIVKELSQSGLSVEVFSDVHKNPVKTDVLKGKELYQSTDRDTIIGIGGGVGLDVARAIALSINHHRDLFDYDDLIGGDKYVTEPIPHFITVPTTSGTGSEVGRSAIISENESKKKRILFAPTLMAKIVFADPELTMDLPSFVTAATGMDALTHNIEAYLSKNWNPMCSGIALEGIKLIGESIETATLKPDLLSRSKMLMASMMGAIAFQKGLGIVHSLAHPLSSLLDTHHGLANAINLPHGLEFNYEGFEDRYEQMGLMIGLKQGEGKNFINYINDLNKKLGLPAKLSEIGVKNEHIDTLASLAIADFCHPNNPKPVTEADFKSIYEKAQ</sequence>
<dbReference type="STRING" id="320787.CA2015_4356"/>
<name>A0A0H4PGP4_9BACT</name>
<keyword evidence="3" id="KW-0560">Oxidoreductase</keyword>
<dbReference type="CDD" id="cd14861">
    <property type="entry name" value="Fe-ADH-like"/>
    <property type="match status" value="1"/>
</dbReference>
<dbReference type="InterPro" id="IPR018211">
    <property type="entry name" value="ADH_Fe_CS"/>
</dbReference>
<comment type="cofactor">
    <cofactor evidence="1">
        <name>Fe cation</name>
        <dbReference type="ChEBI" id="CHEBI:24875"/>
    </cofactor>
</comment>
<evidence type="ECO:0000256" key="1">
    <source>
        <dbReference type="ARBA" id="ARBA00001962"/>
    </source>
</evidence>
<dbReference type="InterPro" id="IPR001670">
    <property type="entry name" value="ADH_Fe/GldA"/>
</dbReference>
<evidence type="ECO:0000256" key="4">
    <source>
        <dbReference type="ARBA" id="ARBA00023027"/>
    </source>
</evidence>
<dbReference type="PANTHER" id="PTHR11496">
    <property type="entry name" value="ALCOHOL DEHYDROGENASE"/>
    <property type="match status" value="1"/>
</dbReference>
<dbReference type="Gene3D" id="3.40.50.1970">
    <property type="match status" value="1"/>
</dbReference>
<dbReference type="PROSITE" id="PS00060">
    <property type="entry name" value="ADH_IRON_2"/>
    <property type="match status" value="1"/>
</dbReference>